<evidence type="ECO:0000313" key="3">
    <source>
        <dbReference type="Proteomes" id="UP000271241"/>
    </source>
</evidence>
<keyword evidence="1" id="KW-1133">Transmembrane helix</keyword>
<proteinExistence type="predicted"/>
<feature type="transmembrane region" description="Helical" evidence="1">
    <location>
        <begin position="191"/>
        <end position="213"/>
    </location>
</feature>
<evidence type="ECO:0000313" key="2">
    <source>
        <dbReference type="EMBL" id="RKP08408.1"/>
    </source>
</evidence>
<feature type="transmembrane region" description="Helical" evidence="1">
    <location>
        <begin position="117"/>
        <end position="137"/>
    </location>
</feature>
<feature type="transmembrane region" description="Helical" evidence="1">
    <location>
        <begin position="257"/>
        <end position="277"/>
    </location>
</feature>
<dbReference type="Proteomes" id="UP000271241">
    <property type="component" value="Unassembled WGS sequence"/>
</dbReference>
<gene>
    <name evidence="2" type="ORF">THASP1DRAFT_29787</name>
</gene>
<feature type="transmembrane region" description="Helical" evidence="1">
    <location>
        <begin position="57"/>
        <end position="77"/>
    </location>
</feature>
<accession>A0A4P9XQU0</accession>
<keyword evidence="1" id="KW-0812">Transmembrane</keyword>
<feature type="transmembrane region" description="Helical" evidence="1">
    <location>
        <begin position="234"/>
        <end position="251"/>
    </location>
</feature>
<dbReference type="EMBL" id="KZ992606">
    <property type="protein sequence ID" value="RKP08408.1"/>
    <property type="molecule type" value="Genomic_DNA"/>
</dbReference>
<protein>
    <submittedName>
        <fullName evidence="2">Uncharacterized protein</fullName>
    </submittedName>
</protein>
<sequence length="294" mass="33002">MNMHAQPDPEWQKDAIWFGSIPLHPLGERNSFQCIVEAGHNIEEQRAHFSGMYTQRFLNIIMLLVFLHCLWLSIGMIRMRPHALASWCCLIQTTCGVAYNAVAISSLHPDGATCRKSAWTAAVTANLGEACISAVLLQKAYIVQDRPRWMLVFGLLIIAAPPLLVYAAWASPAIQGSTCECTVDYRFYYPWIRFGLYVPLDVACSAVFLVVVFRHLRRFGSEAWKQLTQSGTQLILCLLLSHLTCLFIIAFDLSGTFSGVVYMLDWFVCSVLIIAHVHSAHTSKPQSSFVELTE</sequence>
<keyword evidence="1" id="KW-0472">Membrane</keyword>
<name>A0A4P9XQU0_9FUNG</name>
<dbReference type="AlphaFoldDB" id="A0A4P9XQU0"/>
<dbReference type="OrthoDB" id="2256270at2759"/>
<feature type="transmembrane region" description="Helical" evidence="1">
    <location>
        <begin position="149"/>
        <end position="171"/>
    </location>
</feature>
<organism evidence="2 3">
    <name type="scientific">Thamnocephalis sphaerospora</name>
    <dbReference type="NCBI Taxonomy" id="78915"/>
    <lineage>
        <taxon>Eukaryota</taxon>
        <taxon>Fungi</taxon>
        <taxon>Fungi incertae sedis</taxon>
        <taxon>Zoopagomycota</taxon>
        <taxon>Zoopagomycotina</taxon>
        <taxon>Zoopagomycetes</taxon>
        <taxon>Zoopagales</taxon>
        <taxon>Sigmoideomycetaceae</taxon>
        <taxon>Thamnocephalis</taxon>
    </lineage>
</organism>
<reference evidence="3" key="1">
    <citation type="journal article" date="2018" name="Nat. Microbiol.">
        <title>Leveraging single-cell genomics to expand the fungal tree of life.</title>
        <authorList>
            <person name="Ahrendt S.R."/>
            <person name="Quandt C.A."/>
            <person name="Ciobanu D."/>
            <person name="Clum A."/>
            <person name="Salamov A."/>
            <person name="Andreopoulos B."/>
            <person name="Cheng J.F."/>
            <person name="Woyke T."/>
            <person name="Pelin A."/>
            <person name="Henrissat B."/>
            <person name="Reynolds N.K."/>
            <person name="Benny G.L."/>
            <person name="Smith M.E."/>
            <person name="James T.Y."/>
            <person name="Grigoriev I.V."/>
        </authorList>
    </citation>
    <scope>NUCLEOTIDE SEQUENCE [LARGE SCALE GENOMIC DNA]</scope>
    <source>
        <strain evidence="3">RSA 1356</strain>
    </source>
</reference>
<keyword evidence="3" id="KW-1185">Reference proteome</keyword>
<evidence type="ECO:0000256" key="1">
    <source>
        <dbReference type="SAM" id="Phobius"/>
    </source>
</evidence>
<feature type="transmembrane region" description="Helical" evidence="1">
    <location>
        <begin position="84"/>
        <end position="105"/>
    </location>
</feature>